<feature type="compositionally biased region" description="Basic residues" evidence="1">
    <location>
        <begin position="113"/>
        <end position="130"/>
    </location>
</feature>
<protein>
    <submittedName>
        <fullName evidence="2">Uncharacterized protein</fullName>
    </submittedName>
</protein>
<feature type="region of interest" description="Disordered" evidence="1">
    <location>
        <begin position="103"/>
        <end position="144"/>
    </location>
</feature>
<dbReference type="Proteomes" id="UP000026962">
    <property type="component" value="Chromosome 3"/>
</dbReference>
<accession>A0A0E0KBQ9</accession>
<dbReference type="EnsemblPlants" id="OPUNC03G11400.1">
    <property type="protein sequence ID" value="OPUNC03G11400.1"/>
    <property type="gene ID" value="OPUNC03G11400"/>
</dbReference>
<sequence>MAEDVAAATMAMTSLSDDLKLTTTHTCIRRAHRHRQIEREKEKGFFAFLELNDGSCVSKLQVLVEATSRQSSRPISGSGDTPFPIPLAPSLAPAARQFTIILTGADDTPFPRYPHRRRRRGHHQRRRRSRVLMQKNTHWPERSA</sequence>
<keyword evidence="3" id="KW-1185">Reference proteome</keyword>
<evidence type="ECO:0000313" key="3">
    <source>
        <dbReference type="Proteomes" id="UP000026962"/>
    </source>
</evidence>
<dbReference type="AlphaFoldDB" id="A0A0E0KBQ9"/>
<organism evidence="2">
    <name type="scientific">Oryza punctata</name>
    <name type="common">Red rice</name>
    <dbReference type="NCBI Taxonomy" id="4537"/>
    <lineage>
        <taxon>Eukaryota</taxon>
        <taxon>Viridiplantae</taxon>
        <taxon>Streptophyta</taxon>
        <taxon>Embryophyta</taxon>
        <taxon>Tracheophyta</taxon>
        <taxon>Spermatophyta</taxon>
        <taxon>Magnoliopsida</taxon>
        <taxon>Liliopsida</taxon>
        <taxon>Poales</taxon>
        <taxon>Poaceae</taxon>
        <taxon>BOP clade</taxon>
        <taxon>Oryzoideae</taxon>
        <taxon>Oryzeae</taxon>
        <taxon>Oryzinae</taxon>
        <taxon>Oryza</taxon>
    </lineage>
</organism>
<evidence type="ECO:0000313" key="2">
    <source>
        <dbReference type="EnsemblPlants" id="OPUNC03G11400.1"/>
    </source>
</evidence>
<proteinExistence type="predicted"/>
<reference evidence="2" key="1">
    <citation type="submission" date="2015-04" db="UniProtKB">
        <authorList>
            <consortium name="EnsemblPlants"/>
        </authorList>
    </citation>
    <scope>IDENTIFICATION</scope>
</reference>
<dbReference type="HOGENOM" id="CLU_1799587_0_0_1"/>
<feature type="region of interest" description="Disordered" evidence="1">
    <location>
        <begin position="67"/>
        <end position="88"/>
    </location>
</feature>
<feature type="compositionally biased region" description="Polar residues" evidence="1">
    <location>
        <begin position="67"/>
        <end position="79"/>
    </location>
</feature>
<dbReference type="Gramene" id="OPUNC03G11400.1">
    <property type="protein sequence ID" value="OPUNC03G11400.1"/>
    <property type="gene ID" value="OPUNC03G11400"/>
</dbReference>
<name>A0A0E0KBQ9_ORYPU</name>
<evidence type="ECO:0000256" key="1">
    <source>
        <dbReference type="SAM" id="MobiDB-lite"/>
    </source>
</evidence>
<reference evidence="2" key="2">
    <citation type="submission" date="2018-05" db="EMBL/GenBank/DDBJ databases">
        <title>OpunRS2 (Oryza punctata Reference Sequence Version 2).</title>
        <authorList>
            <person name="Zhang J."/>
            <person name="Kudrna D."/>
            <person name="Lee S."/>
            <person name="Talag J."/>
            <person name="Welchert J."/>
            <person name="Wing R.A."/>
        </authorList>
    </citation>
    <scope>NUCLEOTIDE SEQUENCE [LARGE SCALE GENOMIC DNA]</scope>
</reference>